<protein>
    <submittedName>
        <fullName evidence="2">PAS domain-containing protein</fullName>
    </submittedName>
</protein>
<reference evidence="3" key="2">
    <citation type="journal article" date="2023" name="MicrobiologyOpen">
        <title>Genomics of the tumorigenes clade of the family Rhizobiaceae and description of Rhizobium rhododendri sp. nov.</title>
        <authorList>
            <person name="Kuzmanovic N."/>
            <person name="diCenzo G.C."/>
            <person name="Bunk B."/>
            <person name="Sproeer C."/>
            <person name="Fruehling A."/>
            <person name="Neumann-Schaal M."/>
            <person name="Overmann J."/>
            <person name="Smalla K."/>
        </authorList>
    </citation>
    <scope>NUCLEOTIDE SEQUENCE [LARGE SCALE GENOMIC DNA]</scope>
    <source>
        <strain evidence="3">1078</strain>
    </source>
</reference>
<dbReference type="Pfam" id="PF08447">
    <property type="entry name" value="PAS_3"/>
    <property type="match status" value="1"/>
</dbReference>
<accession>A0AAF1KFA4</accession>
<dbReference type="CDD" id="cd00130">
    <property type="entry name" value="PAS"/>
    <property type="match status" value="1"/>
</dbReference>
<feature type="domain" description="PAS fold-3" evidence="1">
    <location>
        <begin position="31"/>
        <end position="119"/>
    </location>
</feature>
<dbReference type="InterPro" id="IPR013655">
    <property type="entry name" value="PAS_fold_3"/>
</dbReference>
<dbReference type="AlphaFoldDB" id="A0AAF1KFA4"/>
<dbReference type="Proteomes" id="UP000249499">
    <property type="component" value="Chromosome"/>
</dbReference>
<proteinExistence type="predicted"/>
<organism evidence="2 3">
    <name type="scientific">Rhizobium tumorigenes</name>
    <dbReference type="NCBI Taxonomy" id="2041385"/>
    <lineage>
        <taxon>Bacteria</taxon>
        <taxon>Pseudomonadati</taxon>
        <taxon>Pseudomonadota</taxon>
        <taxon>Alphaproteobacteria</taxon>
        <taxon>Hyphomicrobiales</taxon>
        <taxon>Rhizobiaceae</taxon>
        <taxon>Rhizobium/Agrobacterium group</taxon>
        <taxon>Rhizobium</taxon>
    </lineage>
</organism>
<reference evidence="2 3" key="1">
    <citation type="journal article" date="2018" name="Sci. Rep.">
        <title>Rhizobium tumorigenes sp. nov., a novel plant tumorigenic bacterium isolated from cane gall tumors on thornless blackberry.</title>
        <authorList>
            <person name="Kuzmanovi N."/>
            <person name="Smalla K."/>
            <person name="Gronow S."/>
            <person name="PuBawska J."/>
        </authorList>
    </citation>
    <scope>NUCLEOTIDE SEQUENCE [LARGE SCALE GENOMIC DNA]</scope>
    <source>
        <strain evidence="2 3">1078</strain>
    </source>
</reference>
<dbReference type="Gene3D" id="3.30.450.20">
    <property type="entry name" value="PAS domain"/>
    <property type="match status" value="1"/>
</dbReference>
<evidence type="ECO:0000313" key="2">
    <source>
        <dbReference type="EMBL" id="WFR96681.1"/>
    </source>
</evidence>
<sequence length="180" mass="19651">MMSRLYFEPSKRELPTREAGTYSWNLATNTVMASASVAQLFDLPPDRVRCGLPIERFIEKVHADDRGAVARAIHEAIISGSPYQQTYRLIDGEGKATRVMEYGQCFRDPAGTPSQYAGMIFPVSNATPDCPSTALLRLCQTAQNAAESANNHPVSQLLELAVASLTLPEAVPMTAVVTRH</sequence>
<dbReference type="SUPFAM" id="SSF55785">
    <property type="entry name" value="PYP-like sensor domain (PAS domain)"/>
    <property type="match status" value="1"/>
</dbReference>
<dbReference type="InterPro" id="IPR035965">
    <property type="entry name" value="PAS-like_dom_sf"/>
</dbReference>
<dbReference type="InterPro" id="IPR000014">
    <property type="entry name" value="PAS"/>
</dbReference>
<dbReference type="RefSeq" id="WP_111215476.1">
    <property type="nucleotide sequence ID" value="NZ_CP117255.1"/>
</dbReference>
<name>A0AAF1KFA4_9HYPH</name>
<gene>
    <name evidence="2" type="ORF">PR017_06045</name>
</gene>
<keyword evidence="3" id="KW-1185">Reference proteome</keyword>
<dbReference type="KEGG" id="rtu:PR017_06045"/>
<evidence type="ECO:0000313" key="3">
    <source>
        <dbReference type="Proteomes" id="UP000249499"/>
    </source>
</evidence>
<evidence type="ECO:0000259" key="1">
    <source>
        <dbReference type="Pfam" id="PF08447"/>
    </source>
</evidence>
<dbReference type="EMBL" id="CP117255">
    <property type="protein sequence ID" value="WFR96681.1"/>
    <property type="molecule type" value="Genomic_DNA"/>
</dbReference>